<accession>A0A1B8AS18</accession>
<reference evidence="1 2" key="1">
    <citation type="submission" date="2016-06" db="EMBL/GenBank/DDBJ databases">
        <title>Living apart together: crosstalk between the core and supernumerary genomes in a fungal plant pathogen.</title>
        <authorList>
            <person name="Vanheule A."/>
            <person name="Audenaert K."/>
            <person name="Warris S."/>
            <person name="Van De Geest H."/>
            <person name="Schijlen E."/>
            <person name="Hofte M."/>
            <person name="De Saeger S."/>
            <person name="Haesaert G."/>
            <person name="Waalwijk C."/>
            <person name="Van Der Lee T."/>
        </authorList>
    </citation>
    <scope>NUCLEOTIDE SEQUENCE [LARGE SCALE GENOMIC DNA]</scope>
    <source>
        <strain evidence="1 2">2516</strain>
    </source>
</reference>
<sequence length="268" mass="30492">MTTQVHIWLDGLALELFNAFENLESALRKYKKAFIGLMAQYEDITSINTNLDVVNTSLVETIVLLQESGTFLEDVLSQIEYLKRSFSAVATLLRASVKEMVNKSRHTARTSTSPDQTFEMDSSSLLDIEQSVLYQDTLALQACYEIFTDLISGWDYLILYHISPAISTLAQIGMYTNDRDRTSQNIRTLGQWWQDSVPKVSIVVAFGKNMKILKLDLKDIVSGTIPETYQMAKPKDQKATKKAVVKILKRISRHTSQRLGRPYQLRAR</sequence>
<dbReference type="Proteomes" id="UP000091967">
    <property type="component" value="Unassembled WGS sequence"/>
</dbReference>
<gene>
    <name evidence="1" type="ORF">FPOA_03829</name>
</gene>
<name>A0A1B8AS18_FUSPO</name>
<dbReference type="AlphaFoldDB" id="A0A1B8AS18"/>
<evidence type="ECO:0000313" key="1">
    <source>
        <dbReference type="EMBL" id="OBS23277.1"/>
    </source>
</evidence>
<dbReference type="EMBL" id="LYXU01000002">
    <property type="protein sequence ID" value="OBS23277.1"/>
    <property type="molecule type" value="Genomic_DNA"/>
</dbReference>
<organism evidence="1 2">
    <name type="scientific">Fusarium poae</name>
    <dbReference type="NCBI Taxonomy" id="36050"/>
    <lineage>
        <taxon>Eukaryota</taxon>
        <taxon>Fungi</taxon>
        <taxon>Dikarya</taxon>
        <taxon>Ascomycota</taxon>
        <taxon>Pezizomycotina</taxon>
        <taxon>Sordariomycetes</taxon>
        <taxon>Hypocreomycetidae</taxon>
        <taxon>Hypocreales</taxon>
        <taxon>Nectriaceae</taxon>
        <taxon>Fusarium</taxon>
    </lineage>
</organism>
<comment type="caution">
    <text evidence="1">The sequence shown here is derived from an EMBL/GenBank/DDBJ whole genome shotgun (WGS) entry which is preliminary data.</text>
</comment>
<protein>
    <submittedName>
        <fullName evidence="1">Uncharacterized protein</fullName>
    </submittedName>
</protein>
<evidence type="ECO:0000313" key="2">
    <source>
        <dbReference type="Proteomes" id="UP000091967"/>
    </source>
</evidence>
<keyword evidence="2" id="KW-1185">Reference proteome</keyword>
<proteinExistence type="predicted"/>